<dbReference type="PANTHER" id="PTHR33931:SF2">
    <property type="entry name" value="HOLIN-LIKE PROTEIN CIDA"/>
    <property type="match status" value="1"/>
</dbReference>
<reference evidence="7 8" key="1">
    <citation type="submission" date="2020-04" db="EMBL/GenBank/DDBJ databases">
        <authorList>
            <person name="De Canck E."/>
        </authorList>
    </citation>
    <scope>NUCLEOTIDE SEQUENCE [LARGE SCALE GENOMIC DNA]</scope>
    <source>
        <strain evidence="7 8">LMG 28614</strain>
    </source>
</reference>
<sequence length="131" mass="13901">MPFAIVTLIGAQLIGEVLRRLLHLPLPGPVVGMFVLALALIGPARSWLAHTPTGPSMLEKSASTLISNMGLLFVPAGVGIIAELSVLRRAWLPIVAGVFVSTILGLIVTGVVMHRVMRRAERSSSGTPFTR</sequence>
<keyword evidence="3 6" id="KW-0812">Transmembrane</keyword>
<dbReference type="PANTHER" id="PTHR33931">
    <property type="entry name" value="HOLIN-LIKE PROTEIN CIDA-RELATED"/>
    <property type="match status" value="1"/>
</dbReference>
<keyword evidence="4 6" id="KW-1133">Transmembrane helix</keyword>
<evidence type="ECO:0000256" key="6">
    <source>
        <dbReference type="SAM" id="Phobius"/>
    </source>
</evidence>
<evidence type="ECO:0000313" key="8">
    <source>
        <dbReference type="Proteomes" id="UP000494365"/>
    </source>
</evidence>
<evidence type="ECO:0000256" key="3">
    <source>
        <dbReference type="ARBA" id="ARBA00022692"/>
    </source>
</evidence>
<protein>
    <submittedName>
        <fullName evidence="7">Antiholin-like protein LrgA</fullName>
    </submittedName>
</protein>
<gene>
    <name evidence="7" type="primary">lrgA</name>
    <name evidence="7" type="ORF">LMG28614_04809</name>
</gene>
<name>A0A6S7BFF5_9BURK</name>
<evidence type="ECO:0000256" key="1">
    <source>
        <dbReference type="ARBA" id="ARBA00004651"/>
    </source>
</evidence>
<proteinExistence type="predicted"/>
<dbReference type="Proteomes" id="UP000494365">
    <property type="component" value="Unassembled WGS sequence"/>
</dbReference>
<evidence type="ECO:0000313" key="7">
    <source>
        <dbReference type="EMBL" id="CAB3798641.1"/>
    </source>
</evidence>
<dbReference type="AlphaFoldDB" id="A0A6S7BFF5"/>
<evidence type="ECO:0000256" key="5">
    <source>
        <dbReference type="ARBA" id="ARBA00023136"/>
    </source>
</evidence>
<dbReference type="EMBL" id="CADIKK010000024">
    <property type="protein sequence ID" value="CAB3798641.1"/>
    <property type="molecule type" value="Genomic_DNA"/>
</dbReference>
<feature type="transmembrane region" description="Helical" evidence="6">
    <location>
        <begin position="93"/>
        <end position="113"/>
    </location>
</feature>
<keyword evidence="5 6" id="KW-0472">Membrane</keyword>
<dbReference type="Pfam" id="PF03788">
    <property type="entry name" value="LrgA"/>
    <property type="match status" value="1"/>
</dbReference>
<evidence type="ECO:0000256" key="4">
    <source>
        <dbReference type="ARBA" id="ARBA00022989"/>
    </source>
</evidence>
<keyword evidence="8" id="KW-1185">Reference proteome</keyword>
<feature type="transmembrane region" description="Helical" evidence="6">
    <location>
        <begin position="69"/>
        <end position="87"/>
    </location>
</feature>
<organism evidence="7 8">
    <name type="scientific">Paraburkholderia ultramafica</name>
    <dbReference type="NCBI Taxonomy" id="1544867"/>
    <lineage>
        <taxon>Bacteria</taxon>
        <taxon>Pseudomonadati</taxon>
        <taxon>Pseudomonadota</taxon>
        <taxon>Betaproteobacteria</taxon>
        <taxon>Burkholderiales</taxon>
        <taxon>Burkholderiaceae</taxon>
        <taxon>Paraburkholderia</taxon>
    </lineage>
</organism>
<feature type="transmembrane region" description="Helical" evidence="6">
    <location>
        <begin position="29"/>
        <end position="48"/>
    </location>
</feature>
<evidence type="ECO:0000256" key="2">
    <source>
        <dbReference type="ARBA" id="ARBA00022475"/>
    </source>
</evidence>
<dbReference type="InterPro" id="IPR005538">
    <property type="entry name" value="LrgA/CidA"/>
</dbReference>
<comment type="subcellular location">
    <subcellularLocation>
        <location evidence="1">Cell membrane</location>
        <topology evidence="1">Multi-pass membrane protein</topology>
    </subcellularLocation>
</comment>
<dbReference type="GO" id="GO:0005886">
    <property type="term" value="C:plasma membrane"/>
    <property type="evidence" value="ECO:0007669"/>
    <property type="project" value="UniProtKB-SubCell"/>
</dbReference>
<accession>A0A6S7BFF5</accession>
<keyword evidence="2" id="KW-1003">Cell membrane</keyword>